<name>A0A0E9WND5_ANGAN</name>
<evidence type="ECO:0000313" key="1">
    <source>
        <dbReference type="EMBL" id="JAH91914.1"/>
    </source>
</evidence>
<sequence length="45" mass="5364">MIPRRRFILQLSTKNRDVTRQHFADSFRDYSIQLVIKMKTPGVIS</sequence>
<dbReference type="EMBL" id="GBXM01016663">
    <property type="protein sequence ID" value="JAH91914.1"/>
    <property type="molecule type" value="Transcribed_RNA"/>
</dbReference>
<reference evidence="1" key="2">
    <citation type="journal article" date="2015" name="Fish Shellfish Immunol.">
        <title>Early steps in the European eel (Anguilla anguilla)-Vibrio vulnificus interaction in the gills: Role of the RtxA13 toxin.</title>
        <authorList>
            <person name="Callol A."/>
            <person name="Pajuelo D."/>
            <person name="Ebbesson L."/>
            <person name="Teles M."/>
            <person name="MacKenzie S."/>
            <person name="Amaro C."/>
        </authorList>
    </citation>
    <scope>NUCLEOTIDE SEQUENCE</scope>
</reference>
<proteinExistence type="predicted"/>
<reference evidence="1" key="1">
    <citation type="submission" date="2014-11" db="EMBL/GenBank/DDBJ databases">
        <authorList>
            <person name="Amaro Gonzalez C."/>
        </authorList>
    </citation>
    <scope>NUCLEOTIDE SEQUENCE</scope>
</reference>
<accession>A0A0E9WND5</accession>
<organism evidence="1">
    <name type="scientific">Anguilla anguilla</name>
    <name type="common">European freshwater eel</name>
    <name type="synonym">Muraena anguilla</name>
    <dbReference type="NCBI Taxonomy" id="7936"/>
    <lineage>
        <taxon>Eukaryota</taxon>
        <taxon>Metazoa</taxon>
        <taxon>Chordata</taxon>
        <taxon>Craniata</taxon>
        <taxon>Vertebrata</taxon>
        <taxon>Euteleostomi</taxon>
        <taxon>Actinopterygii</taxon>
        <taxon>Neopterygii</taxon>
        <taxon>Teleostei</taxon>
        <taxon>Anguilliformes</taxon>
        <taxon>Anguillidae</taxon>
        <taxon>Anguilla</taxon>
    </lineage>
</organism>
<dbReference type="AlphaFoldDB" id="A0A0E9WND5"/>
<protein>
    <submittedName>
        <fullName evidence="1">Uncharacterized protein</fullName>
    </submittedName>
</protein>